<dbReference type="EMBL" id="BSFN01000020">
    <property type="protein sequence ID" value="GLK91392.1"/>
    <property type="molecule type" value="Genomic_DNA"/>
</dbReference>
<dbReference type="Proteomes" id="UP001143328">
    <property type="component" value="Unassembled WGS sequence"/>
</dbReference>
<organism evidence="1 2">
    <name type="scientific">Pseudomonas turukhanskensis</name>
    <dbReference type="NCBI Taxonomy" id="1806536"/>
    <lineage>
        <taxon>Bacteria</taxon>
        <taxon>Pseudomonadati</taxon>
        <taxon>Pseudomonadota</taxon>
        <taxon>Gammaproteobacteria</taxon>
        <taxon>Pseudomonadales</taxon>
        <taxon>Pseudomonadaceae</taxon>
        <taxon>Pseudomonas</taxon>
    </lineage>
</organism>
<reference evidence="1" key="2">
    <citation type="submission" date="2023-01" db="EMBL/GenBank/DDBJ databases">
        <authorList>
            <person name="Sun Q."/>
            <person name="Evtushenko L."/>
        </authorList>
    </citation>
    <scope>NUCLEOTIDE SEQUENCE</scope>
    <source>
        <strain evidence="1">VKM B-2935</strain>
    </source>
</reference>
<dbReference type="RefSeq" id="WP_271197640.1">
    <property type="nucleotide sequence ID" value="NZ_BSFN01000020.1"/>
</dbReference>
<protein>
    <recommendedName>
        <fullName evidence="3">DNA-binding protein</fullName>
    </recommendedName>
</protein>
<accession>A0A9W6NHZ4</accession>
<sequence>MDVEESPSPRYSVFIAPPLMPWRQFADWIQMNNEYPTVWGWIRKGYLPTQKLGKHTMVNVVLLTQQLKDKE</sequence>
<proteinExistence type="predicted"/>
<reference evidence="1" key="1">
    <citation type="journal article" date="2014" name="Int. J. Syst. Evol. Microbiol.">
        <title>Complete genome sequence of Corynebacterium casei LMG S-19264T (=DSM 44701T), isolated from a smear-ripened cheese.</title>
        <authorList>
            <consortium name="US DOE Joint Genome Institute (JGI-PGF)"/>
            <person name="Walter F."/>
            <person name="Albersmeier A."/>
            <person name="Kalinowski J."/>
            <person name="Ruckert C."/>
        </authorList>
    </citation>
    <scope>NUCLEOTIDE SEQUENCE</scope>
    <source>
        <strain evidence="1">VKM B-2935</strain>
    </source>
</reference>
<gene>
    <name evidence="1" type="ORF">GCM10017655_44560</name>
</gene>
<keyword evidence="2" id="KW-1185">Reference proteome</keyword>
<evidence type="ECO:0000313" key="1">
    <source>
        <dbReference type="EMBL" id="GLK91392.1"/>
    </source>
</evidence>
<comment type="caution">
    <text evidence="1">The sequence shown here is derived from an EMBL/GenBank/DDBJ whole genome shotgun (WGS) entry which is preliminary data.</text>
</comment>
<name>A0A9W6NHZ4_9PSED</name>
<evidence type="ECO:0000313" key="2">
    <source>
        <dbReference type="Proteomes" id="UP001143328"/>
    </source>
</evidence>
<evidence type="ECO:0008006" key="3">
    <source>
        <dbReference type="Google" id="ProtNLM"/>
    </source>
</evidence>
<dbReference type="AlphaFoldDB" id="A0A9W6NHZ4"/>